<dbReference type="Proteomes" id="UP000608522">
    <property type="component" value="Unassembled WGS sequence"/>
</dbReference>
<organism evidence="2 3">
    <name type="scientific">Streptomyces spororaveus</name>
    <dbReference type="NCBI Taxonomy" id="284039"/>
    <lineage>
        <taxon>Bacteria</taxon>
        <taxon>Bacillati</taxon>
        <taxon>Actinomycetota</taxon>
        <taxon>Actinomycetes</taxon>
        <taxon>Kitasatosporales</taxon>
        <taxon>Streptomycetaceae</taxon>
        <taxon>Streptomyces</taxon>
    </lineage>
</organism>
<accession>A0ABQ3T7L6</accession>
<feature type="region of interest" description="Disordered" evidence="1">
    <location>
        <begin position="211"/>
        <end position="234"/>
    </location>
</feature>
<name>A0ABQ3T7L6_9ACTN</name>
<feature type="compositionally biased region" description="Pro residues" evidence="1">
    <location>
        <begin position="224"/>
        <end position="234"/>
    </location>
</feature>
<protein>
    <recommendedName>
        <fullName evidence="4">DUF4913 domain-containing protein</fullName>
    </recommendedName>
</protein>
<sequence>MDSKAIEHARRVAARVTADADGDGWKEHHWAVARFLSGSRTAVEEERWRKQLHDWRERIVASLAADAYAAVAESQDLLLDWLLTELRRGEDALGSLLALYPLPGPEREPLSVSATPASEVTGDGPEFYFADVFTFVTDYLAVMIRRPLDGTSATWCPHWWEHPEAGARLSALWLAWEHLRHDAALGMTTWWIQHADPHLRVLMDPRQGPFAACSPEGHAQEPLGPLPVDPYEPT</sequence>
<comment type="caution">
    <text evidence="2">The sequence shown here is derived from an EMBL/GenBank/DDBJ whole genome shotgun (WGS) entry which is preliminary data.</text>
</comment>
<gene>
    <name evidence="2" type="ORF">Sspor_19330</name>
</gene>
<proteinExistence type="predicted"/>
<dbReference type="RefSeq" id="WP_202198572.1">
    <property type="nucleotide sequence ID" value="NZ_BAAATO010000006.1"/>
</dbReference>
<keyword evidence="3" id="KW-1185">Reference proteome</keyword>
<dbReference type="Pfam" id="PF16259">
    <property type="entry name" value="DUF4913"/>
    <property type="match status" value="1"/>
</dbReference>
<evidence type="ECO:0000256" key="1">
    <source>
        <dbReference type="SAM" id="MobiDB-lite"/>
    </source>
</evidence>
<dbReference type="EMBL" id="BNED01000005">
    <property type="protein sequence ID" value="GHI76372.1"/>
    <property type="molecule type" value="Genomic_DNA"/>
</dbReference>
<reference evidence="3" key="1">
    <citation type="submission" date="2023-07" db="EMBL/GenBank/DDBJ databases">
        <title>Whole genome shotgun sequence of Streptomyces spororaveus NBRC 15456.</title>
        <authorList>
            <person name="Komaki H."/>
            <person name="Tamura T."/>
        </authorList>
    </citation>
    <scope>NUCLEOTIDE SEQUENCE [LARGE SCALE GENOMIC DNA]</scope>
    <source>
        <strain evidence="3">NBRC 15456</strain>
    </source>
</reference>
<evidence type="ECO:0008006" key="4">
    <source>
        <dbReference type="Google" id="ProtNLM"/>
    </source>
</evidence>
<evidence type="ECO:0000313" key="2">
    <source>
        <dbReference type="EMBL" id="GHI76372.1"/>
    </source>
</evidence>
<dbReference type="InterPro" id="IPR032584">
    <property type="entry name" value="DUF4913"/>
</dbReference>
<evidence type="ECO:0000313" key="3">
    <source>
        <dbReference type="Proteomes" id="UP000608522"/>
    </source>
</evidence>